<accession>A0A9N9EPW0</accession>
<dbReference type="Proteomes" id="UP000789375">
    <property type="component" value="Unassembled WGS sequence"/>
</dbReference>
<dbReference type="AlphaFoldDB" id="A0A9N9EPW0"/>
<organism evidence="1 2">
    <name type="scientific">Funneliformis mosseae</name>
    <name type="common">Endomycorrhizal fungus</name>
    <name type="synonym">Glomus mosseae</name>
    <dbReference type="NCBI Taxonomy" id="27381"/>
    <lineage>
        <taxon>Eukaryota</taxon>
        <taxon>Fungi</taxon>
        <taxon>Fungi incertae sedis</taxon>
        <taxon>Mucoromycota</taxon>
        <taxon>Glomeromycotina</taxon>
        <taxon>Glomeromycetes</taxon>
        <taxon>Glomerales</taxon>
        <taxon>Glomeraceae</taxon>
        <taxon>Funneliformis</taxon>
    </lineage>
</organism>
<reference evidence="1" key="1">
    <citation type="submission" date="2021-06" db="EMBL/GenBank/DDBJ databases">
        <authorList>
            <person name="Kallberg Y."/>
            <person name="Tangrot J."/>
            <person name="Rosling A."/>
        </authorList>
    </citation>
    <scope>NUCLEOTIDE SEQUENCE</scope>
    <source>
        <strain evidence="1">87-6 pot B 2015</strain>
    </source>
</reference>
<evidence type="ECO:0000313" key="2">
    <source>
        <dbReference type="Proteomes" id="UP000789375"/>
    </source>
</evidence>
<evidence type="ECO:0000313" key="1">
    <source>
        <dbReference type="EMBL" id="CAG8680469.1"/>
    </source>
</evidence>
<dbReference type="EMBL" id="CAJVPP010006658">
    <property type="protein sequence ID" value="CAG8680469.1"/>
    <property type="molecule type" value="Genomic_DNA"/>
</dbReference>
<comment type="caution">
    <text evidence="1">The sequence shown here is derived from an EMBL/GenBank/DDBJ whole genome shotgun (WGS) entry which is preliminary data.</text>
</comment>
<gene>
    <name evidence="1" type="ORF">FMOSSE_LOCUS12860</name>
</gene>
<name>A0A9N9EPW0_FUNMO</name>
<keyword evidence="2" id="KW-1185">Reference proteome</keyword>
<sequence>MLLEDCVKDCMYFDKKIDSTFQSVKKMNKEAVSQSGKETNE</sequence>
<feature type="non-terminal residue" evidence="1">
    <location>
        <position position="41"/>
    </location>
</feature>
<proteinExistence type="predicted"/>
<protein>
    <submittedName>
        <fullName evidence="1">4113_t:CDS:1</fullName>
    </submittedName>
</protein>